<dbReference type="PANTHER" id="PTHR43327">
    <property type="entry name" value="STOMATIN-LIKE PROTEIN 2, MITOCHONDRIAL"/>
    <property type="match status" value="1"/>
</dbReference>
<dbReference type="OrthoDB" id="434619at2759"/>
<evidence type="ECO:0000313" key="2">
    <source>
        <dbReference type="EMBL" id="KAG2422810.1"/>
    </source>
</evidence>
<evidence type="ECO:0000259" key="1">
    <source>
        <dbReference type="SMART" id="SM00244"/>
    </source>
</evidence>
<dbReference type="Proteomes" id="UP000650467">
    <property type="component" value="Unassembled WGS sequence"/>
</dbReference>
<reference evidence="2" key="1">
    <citation type="journal article" date="2020" name="bioRxiv">
        <title>Comparative genomics of Chlamydomonas.</title>
        <authorList>
            <person name="Craig R.J."/>
            <person name="Hasan A.R."/>
            <person name="Ness R.W."/>
            <person name="Keightley P.D."/>
        </authorList>
    </citation>
    <scope>NUCLEOTIDE SEQUENCE</scope>
    <source>
        <strain evidence="2">SAG 7.73</strain>
    </source>
</reference>
<protein>
    <recommendedName>
        <fullName evidence="1">Band 7 domain-containing protein</fullName>
    </recommendedName>
</protein>
<dbReference type="Gene3D" id="3.30.479.30">
    <property type="entry name" value="Band 7 domain"/>
    <property type="match status" value="1"/>
</dbReference>
<dbReference type="InterPro" id="IPR001107">
    <property type="entry name" value="Band_7"/>
</dbReference>
<gene>
    <name evidence="2" type="ORF">HXX76_015757</name>
</gene>
<evidence type="ECO:0000313" key="3">
    <source>
        <dbReference type="Proteomes" id="UP000650467"/>
    </source>
</evidence>
<comment type="caution">
    <text evidence="2">The sequence shown here is derived from an EMBL/GenBank/DDBJ whole genome shotgun (WGS) entry which is preliminary data.</text>
</comment>
<keyword evidence="3" id="KW-1185">Reference proteome</keyword>
<dbReference type="CDD" id="cd03407">
    <property type="entry name" value="SPFH_like_u4"/>
    <property type="match status" value="1"/>
</dbReference>
<dbReference type="InterPro" id="IPR050710">
    <property type="entry name" value="Band7/mec-2_domain"/>
</dbReference>
<organism evidence="2 3">
    <name type="scientific">Chlamydomonas incerta</name>
    <dbReference type="NCBI Taxonomy" id="51695"/>
    <lineage>
        <taxon>Eukaryota</taxon>
        <taxon>Viridiplantae</taxon>
        <taxon>Chlorophyta</taxon>
        <taxon>core chlorophytes</taxon>
        <taxon>Chlorophyceae</taxon>
        <taxon>CS clade</taxon>
        <taxon>Chlamydomonadales</taxon>
        <taxon>Chlamydomonadaceae</taxon>
        <taxon>Chlamydomonas</taxon>
    </lineage>
</organism>
<dbReference type="PANTHER" id="PTHR43327:SF10">
    <property type="entry name" value="STOMATIN-LIKE PROTEIN 2, MITOCHONDRIAL"/>
    <property type="match status" value="1"/>
</dbReference>
<sequence>MSCCCCFVCPAQETVAIVENCGKFSHIAHPGFNCLLCCVGAGVAGTLSLRVQQLDVKCETKTKDNVFVNLVVSVQYQVRREAVYDAYYRLTDSKQQISAYVFDEVRAAVPKMSLDDTYELKDEIAKGIKDALAKSMSEYGYLIIHVLVNDIEPAHKVKEAMNEINAARRMRIAAAEKAEAEKVAVVKSAEAEAEAKFLQGQGIARQRQAIISGLRDSVSDFQSGVNDISSKEVLSLMLLTQYFDTLKDLGAHNRASTVFLNHAPGGVNEIANQIRGAFLEANAAGLPGPSGAGPMLPPKKTA</sequence>
<dbReference type="AlphaFoldDB" id="A0A835SLV8"/>
<dbReference type="InterPro" id="IPR036013">
    <property type="entry name" value="Band_7/SPFH_dom_sf"/>
</dbReference>
<dbReference type="SMART" id="SM00244">
    <property type="entry name" value="PHB"/>
    <property type="match status" value="1"/>
</dbReference>
<dbReference type="EMBL" id="JAEHOC010000093">
    <property type="protein sequence ID" value="KAG2422810.1"/>
    <property type="molecule type" value="Genomic_DNA"/>
</dbReference>
<name>A0A835SLV8_CHLIN</name>
<dbReference type="SUPFAM" id="SSF117892">
    <property type="entry name" value="Band 7/SPFH domain"/>
    <property type="match status" value="1"/>
</dbReference>
<proteinExistence type="predicted"/>
<dbReference type="Pfam" id="PF01145">
    <property type="entry name" value="Band_7"/>
    <property type="match status" value="1"/>
</dbReference>
<feature type="domain" description="Band 7" evidence="1">
    <location>
        <begin position="5"/>
        <end position="165"/>
    </location>
</feature>
<accession>A0A835SLV8</accession>